<dbReference type="AlphaFoldDB" id="A0A6B2LK07"/>
<dbReference type="PROSITE" id="PS51269">
    <property type="entry name" value="COMM"/>
    <property type="match status" value="1"/>
</dbReference>
<dbReference type="Pfam" id="PF07258">
    <property type="entry name" value="COMM_domain"/>
    <property type="match status" value="1"/>
</dbReference>
<evidence type="ECO:0000313" key="3">
    <source>
        <dbReference type="EMBL" id="NDV37137.1"/>
    </source>
</evidence>
<name>A0A6B2LK07_9EUKA</name>
<evidence type="ECO:0000256" key="1">
    <source>
        <dbReference type="ARBA" id="ARBA00093300"/>
    </source>
</evidence>
<evidence type="ECO:0000259" key="2">
    <source>
        <dbReference type="PROSITE" id="PS51269"/>
    </source>
</evidence>
<dbReference type="InterPro" id="IPR047155">
    <property type="entry name" value="COMMD4/6/7/8"/>
</dbReference>
<accession>A0A6B2LK07</accession>
<feature type="domain" description="COMM" evidence="2">
    <location>
        <begin position="126"/>
        <end position="194"/>
    </location>
</feature>
<sequence length="196" mass="21721">MKFKICGDLDAPDWILKEIELLSKMSAIKIRGICVEVVNSLCGGTIDYEKVAKAIGNLSDAKAVVAALTFILQNAARYNVKPEVASLELQQLGLPGEHAGAVERILTKDKDRIREAFRKDSLKLNRVLSVDWRVDFILASSDLKELNAPAVQLNLTIAEANQTKQAHSFAVDNDKLRVLLHELKLARSVMESLENK</sequence>
<proteinExistence type="predicted"/>
<dbReference type="InterPro" id="IPR017920">
    <property type="entry name" value="COMM"/>
</dbReference>
<protein>
    <recommendedName>
        <fullName evidence="2">COMM domain-containing protein</fullName>
    </recommendedName>
</protein>
<dbReference type="Pfam" id="PF21672">
    <property type="entry name" value="COMM_HN"/>
    <property type="match status" value="1"/>
</dbReference>
<comment type="function">
    <text evidence="1">Scaffold protein in the commander complex that is essential for endosomal recycling of transmembrane cargos; the commander complex is composed of the CCC subcomplex and the retriever subcomplex.</text>
</comment>
<dbReference type="EMBL" id="GIBP01008168">
    <property type="protein sequence ID" value="NDV37137.1"/>
    <property type="molecule type" value="Transcribed_RNA"/>
</dbReference>
<dbReference type="PANTHER" id="PTHR16231:SF4">
    <property type="entry name" value="COMM DOMAIN-CONTAINING PROTEIN 4"/>
    <property type="match status" value="1"/>
</dbReference>
<dbReference type="PANTHER" id="PTHR16231">
    <property type="entry name" value="COMM DOMAIN-CONTAINING PROTEIN 4-8 FAMILY MEMBER"/>
    <property type="match status" value="1"/>
</dbReference>
<reference evidence="3" key="1">
    <citation type="journal article" date="2020" name="J. Eukaryot. Microbiol.">
        <title>De novo Sequencing, Assembly and Annotation of the Transcriptome for the Free-Living Testate Amoeba Arcella intermedia.</title>
        <authorList>
            <person name="Ribeiro G.M."/>
            <person name="Porfirio-Sousa A.L."/>
            <person name="Maurer-Alcala X.X."/>
            <person name="Katz L.A."/>
            <person name="Lahr D.J.G."/>
        </authorList>
    </citation>
    <scope>NUCLEOTIDE SEQUENCE</scope>
</reference>
<organism evidence="3">
    <name type="scientific">Arcella intermedia</name>
    <dbReference type="NCBI Taxonomy" id="1963864"/>
    <lineage>
        <taxon>Eukaryota</taxon>
        <taxon>Amoebozoa</taxon>
        <taxon>Tubulinea</taxon>
        <taxon>Elardia</taxon>
        <taxon>Arcellinida</taxon>
        <taxon>Sphaerothecina</taxon>
        <taxon>Arcellidae</taxon>
        <taxon>Arcella</taxon>
    </lineage>
</organism>